<comment type="caution">
    <text evidence="2">The sequence shown here is derived from an EMBL/GenBank/DDBJ whole genome shotgun (WGS) entry which is preliminary data.</text>
</comment>
<dbReference type="Gene3D" id="1.20.1440.110">
    <property type="entry name" value="acylaminoacyl peptidase"/>
    <property type="match status" value="1"/>
</dbReference>
<dbReference type="Pfam" id="PF06500">
    <property type="entry name" value="FrsA-like"/>
    <property type="match status" value="1"/>
</dbReference>
<dbReference type="PANTHER" id="PTHR22946">
    <property type="entry name" value="DIENELACTONE HYDROLASE DOMAIN-CONTAINING PROTEIN-RELATED"/>
    <property type="match status" value="1"/>
</dbReference>
<dbReference type="InterPro" id="IPR029058">
    <property type="entry name" value="AB_hydrolase_fold"/>
</dbReference>
<dbReference type="SUPFAM" id="SSF53474">
    <property type="entry name" value="alpha/beta-Hydrolases"/>
    <property type="match status" value="1"/>
</dbReference>
<evidence type="ECO:0000313" key="2">
    <source>
        <dbReference type="EMBL" id="KAK3670636.1"/>
    </source>
</evidence>
<organism evidence="2 3">
    <name type="scientific">Recurvomyces mirabilis</name>
    <dbReference type="NCBI Taxonomy" id="574656"/>
    <lineage>
        <taxon>Eukaryota</taxon>
        <taxon>Fungi</taxon>
        <taxon>Dikarya</taxon>
        <taxon>Ascomycota</taxon>
        <taxon>Pezizomycotina</taxon>
        <taxon>Dothideomycetes</taxon>
        <taxon>Dothideomycetidae</taxon>
        <taxon>Mycosphaerellales</taxon>
        <taxon>Teratosphaeriaceae</taxon>
        <taxon>Recurvomyces</taxon>
    </lineage>
</organism>
<proteinExistence type="predicted"/>
<sequence>MAPYSPTAAPMFQLSSDSQMAFYLKQVMALSNTGGANSAQVLRIATQLVPHDFESTYNAFYDMAERVNAIASSIDSEVDPVGAREHYFHAATYYRGSVFFLIGNQSDRRLASVWDQALTAFNKANALLSIPGQRITLNTHSDDLGDYEIVGIFYKAKSSQRKLPTIIVVDGYDASQEQLYHQTCTEILSRGVNCLLLKGPGQPTVLKDQHLGFTPEWWTATSPAVDWLYERPDVDLKRIALLGFSYGATLAPIAAARDNRYSAVIALDGLINLRTAIEDQWPAELTALYNAGNATAFDAVVKSIQQNATNPSNLRWVIDESLYAFQTNSPYEWFTRMNNITMSPAVVRNLSMPVFVARGENDDLVGSQGLLAYDSLVENRANGQNLTIFHQFNTSLGAGEHCSIGADAELWSTLMQWLSGVWGGYIYAGC</sequence>
<dbReference type="Proteomes" id="UP001274830">
    <property type="component" value="Unassembled WGS sequence"/>
</dbReference>
<dbReference type="EMBL" id="JAUTXT010000053">
    <property type="protein sequence ID" value="KAK3670636.1"/>
    <property type="molecule type" value="Genomic_DNA"/>
</dbReference>
<gene>
    <name evidence="2" type="ORF">LTR78_009471</name>
</gene>
<dbReference type="GO" id="GO:0016787">
    <property type="term" value="F:hydrolase activity"/>
    <property type="evidence" value="ECO:0007669"/>
    <property type="project" value="UniProtKB-KW"/>
</dbReference>
<dbReference type="AlphaFoldDB" id="A0AAE0TTI0"/>
<dbReference type="InterPro" id="IPR050261">
    <property type="entry name" value="FrsA_esterase"/>
</dbReference>
<dbReference type="InterPro" id="IPR010520">
    <property type="entry name" value="FrsA-like"/>
</dbReference>
<accession>A0AAE0TTI0</accession>
<dbReference type="PANTHER" id="PTHR22946:SF12">
    <property type="entry name" value="CONIDIAL PIGMENT BIOSYNTHESIS PROTEIN AYG1 (AFU_ORTHOLOGUE AFUA_2G17550)"/>
    <property type="match status" value="1"/>
</dbReference>
<keyword evidence="1" id="KW-0378">Hydrolase</keyword>
<dbReference type="Gene3D" id="3.40.50.1820">
    <property type="entry name" value="alpha/beta hydrolase"/>
    <property type="match status" value="1"/>
</dbReference>
<evidence type="ECO:0000256" key="1">
    <source>
        <dbReference type="ARBA" id="ARBA00022801"/>
    </source>
</evidence>
<protein>
    <submittedName>
        <fullName evidence="2">Uncharacterized protein</fullName>
    </submittedName>
</protein>
<keyword evidence="3" id="KW-1185">Reference proteome</keyword>
<reference evidence="2" key="1">
    <citation type="submission" date="2023-07" db="EMBL/GenBank/DDBJ databases">
        <title>Black Yeasts Isolated from many extreme environments.</title>
        <authorList>
            <person name="Coleine C."/>
            <person name="Stajich J.E."/>
            <person name="Selbmann L."/>
        </authorList>
    </citation>
    <scope>NUCLEOTIDE SEQUENCE</scope>
    <source>
        <strain evidence="2">CCFEE 5485</strain>
    </source>
</reference>
<evidence type="ECO:0000313" key="3">
    <source>
        <dbReference type="Proteomes" id="UP001274830"/>
    </source>
</evidence>
<name>A0AAE0TTI0_9PEZI</name>